<evidence type="ECO:0000259" key="9">
    <source>
        <dbReference type="PROSITE" id="PS50089"/>
    </source>
</evidence>
<feature type="region of interest" description="Disordered" evidence="8">
    <location>
        <begin position="333"/>
        <end position="353"/>
    </location>
</feature>
<gene>
    <name evidence="11" type="ORF">OLEA9_A007271</name>
</gene>
<feature type="domain" description="RING-type" evidence="9">
    <location>
        <begin position="371"/>
        <end position="418"/>
    </location>
</feature>
<dbReference type="GO" id="GO:0006357">
    <property type="term" value="P:regulation of transcription by RNA polymerase II"/>
    <property type="evidence" value="ECO:0007669"/>
    <property type="project" value="TreeGrafter"/>
</dbReference>
<evidence type="ECO:0000313" key="12">
    <source>
        <dbReference type="Proteomes" id="UP000594638"/>
    </source>
</evidence>
<feature type="region of interest" description="Disordered" evidence="8">
    <location>
        <begin position="148"/>
        <end position="176"/>
    </location>
</feature>
<evidence type="ECO:0000256" key="3">
    <source>
        <dbReference type="ARBA" id="ARBA00022723"/>
    </source>
</evidence>
<evidence type="ECO:0000256" key="5">
    <source>
        <dbReference type="ARBA" id="ARBA00023163"/>
    </source>
</evidence>
<evidence type="ECO:0000256" key="7">
    <source>
        <dbReference type="PROSITE-ProRule" id="PRU00175"/>
    </source>
</evidence>
<dbReference type="SUPFAM" id="SSF51197">
    <property type="entry name" value="Clavaminate synthase-like"/>
    <property type="match status" value="1"/>
</dbReference>
<reference evidence="11 12" key="1">
    <citation type="submission" date="2019-12" db="EMBL/GenBank/DDBJ databases">
        <authorList>
            <person name="Alioto T."/>
            <person name="Alioto T."/>
            <person name="Gomez Garrido J."/>
        </authorList>
    </citation>
    <scope>NUCLEOTIDE SEQUENCE [LARGE SCALE GENOMIC DNA]</scope>
</reference>
<dbReference type="PROSITE" id="PS51184">
    <property type="entry name" value="JMJC"/>
    <property type="match status" value="1"/>
</dbReference>
<evidence type="ECO:0000256" key="1">
    <source>
        <dbReference type="ARBA" id="ARBA00004123"/>
    </source>
</evidence>
<feature type="compositionally biased region" description="Low complexity" evidence="8">
    <location>
        <begin position="333"/>
        <end position="352"/>
    </location>
</feature>
<dbReference type="InterPro" id="IPR003347">
    <property type="entry name" value="JmjC_dom"/>
</dbReference>
<dbReference type="GO" id="GO:0032454">
    <property type="term" value="F:histone H3K9 demethylase activity"/>
    <property type="evidence" value="ECO:0007669"/>
    <property type="project" value="InterPro"/>
</dbReference>
<keyword evidence="7" id="KW-0863">Zinc-finger</keyword>
<dbReference type="InterPro" id="IPR001841">
    <property type="entry name" value="Znf_RING"/>
</dbReference>
<evidence type="ECO:0000256" key="4">
    <source>
        <dbReference type="ARBA" id="ARBA00023015"/>
    </source>
</evidence>
<sequence>MYWQVTMAVLTAKQEPQSHCINGEMPKGLRNASGVTRKRRLILDYDDEEEEQNNDWLLPKESDTLCNNFDTSIKKARMFAGTNVSCGVTTPIKLQSASTGEEFSPEKTKTSVRKTVKAESIEGSNGGSPSSCRYIRLLNKKPCPVASGELKREREDKEDGDEHCMGSSSRSKGSIKRRRMAVNMKGFLHKRNSAEICVGAYKKNIYKNKALMCKGQSECEEVCDEHKENLRSSVTRSHIRKTQQIDELANQRPAERRHCVPSDKFHESDFYFGDWVDDKEDMVSFVNSRFGKSDSIDVKISRTSNADSSKSKRILKGKKKTNDNFTELSKCDLSYSSPSSSCSSASKSDGYSRQSSAMKNIKVNKKEFVTCHQCRRVDRRIVVPCTKCKVNLYCIQCIKQWYPSLSEEEVSEVCPFCRGNCNCNLCIHSSGMLKISKKDLTDRDKIQHLHYFISELLPFLKHIHQEQIEEIEVESKIQGVLSSSIDIKHAICYNDERVYCNHCSTSIIDLHRSCPNCSYELCLRCCQEIRKGKLPGVFNKPIFRYVDRGFEYMHGGDPLPKSFQAETSVNDSGMPNEWVANNDGSIVCAPREMDGCGSCHLELKCLLSKDWISSLEARAQKIIRKFTVDRVFQPLCCDCDPEKSRRAASRECSKDNYLYCQDSKNILKEEELFHFRRHWANGEPVIVQNVLEQTSGLSWEPMVMWRALAEHTDLQISSRMSDVKAIDCLAGCEVEISTRKFFKGYTEGRRYHNSWPEMLKLKDWPPSDKFEDLLPRHCDEFISALPFQEYTDPRAGILNLAAKLPASVIKPDLGPKTYIAYGIVEELGRGDSVTKLHCDMSDAVNILTHTADVALSNEQLHSIKMLKKKHRDQDERESRNQEKNENPSKFSSDINVPEFECRDNKMRTGNAVCEMGTLNRIANTGKKQSEGHLEQIGGGALWDIFRREDVAKLKEYLTKHSKEFRHTYCCPVDQVIHPIHDQTFYLTSEHKKRLKEEFGVEPWTFEQKLGEAVFIPAGCPHQVRNLKSCTKVAVDFVSPENIHECLRLTEEFRMLPKNHRAREDKLEVKKMILHAVNNAVSDLEKLTTLENDVLWNVEHQQ</sequence>
<dbReference type="PROSITE" id="PS50089">
    <property type="entry name" value="ZF_RING_2"/>
    <property type="match status" value="1"/>
</dbReference>
<name>A0A8S0S637_OLEEU</name>
<comment type="similarity">
    <text evidence="2">Belongs to the JARID1 histone demethylase family.</text>
</comment>
<keyword evidence="6" id="KW-0539">Nucleus</keyword>
<dbReference type="InterPro" id="IPR045109">
    <property type="entry name" value="LSDs-like"/>
</dbReference>
<feature type="region of interest" description="Disordered" evidence="8">
    <location>
        <begin position="97"/>
        <end position="127"/>
    </location>
</feature>
<keyword evidence="5" id="KW-0804">Transcription</keyword>
<feature type="compositionally biased region" description="Basic and acidic residues" evidence="8">
    <location>
        <begin position="149"/>
        <end position="164"/>
    </location>
</feature>
<comment type="caution">
    <text evidence="11">The sequence shown here is derived from an EMBL/GenBank/DDBJ whole genome shotgun (WGS) entry which is preliminary data.</text>
</comment>
<dbReference type="GO" id="GO:0003712">
    <property type="term" value="F:transcription coregulator activity"/>
    <property type="evidence" value="ECO:0007669"/>
    <property type="project" value="TreeGrafter"/>
</dbReference>
<keyword evidence="3" id="KW-0479">Metal-binding</keyword>
<proteinExistence type="inferred from homology"/>
<dbReference type="GO" id="GO:0008270">
    <property type="term" value="F:zinc ion binding"/>
    <property type="evidence" value="ECO:0007669"/>
    <property type="project" value="UniProtKB-KW"/>
</dbReference>
<evidence type="ECO:0000256" key="2">
    <source>
        <dbReference type="ARBA" id="ARBA00006801"/>
    </source>
</evidence>
<feature type="domain" description="JmjC" evidence="10">
    <location>
        <begin position="793"/>
        <end position="1053"/>
    </location>
</feature>
<dbReference type="SMART" id="SM00558">
    <property type="entry name" value="JmjC"/>
    <property type="match status" value="1"/>
</dbReference>
<keyword evidence="12" id="KW-1185">Reference proteome</keyword>
<comment type="subcellular location">
    <subcellularLocation>
        <location evidence="1">Nucleus</location>
    </subcellularLocation>
</comment>
<dbReference type="GO" id="GO:0000785">
    <property type="term" value="C:chromatin"/>
    <property type="evidence" value="ECO:0007669"/>
    <property type="project" value="TreeGrafter"/>
</dbReference>
<evidence type="ECO:0000313" key="11">
    <source>
        <dbReference type="EMBL" id="CAA2987190.1"/>
    </source>
</evidence>
<protein>
    <submittedName>
        <fullName evidence="11">Lysine-specific demethylase JMJ25 isoform X3</fullName>
    </submittedName>
</protein>
<dbReference type="OrthoDB" id="1667110at2759"/>
<dbReference type="Pfam" id="PF10497">
    <property type="entry name" value="zf-4CXXC_R1"/>
    <property type="match status" value="1"/>
</dbReference>
<accession>A0A8S0S637</accession>
<dbReference type="EMBL" id="CACTIH010003908">
    <property type="protein sequence ID" value="CAA2987190.1"/>
    <property type="molecule type" value="Genomic_DNA"/>
</dbReference>
<organism evidence="11 12">
    <name type="scientific">Olea europaea subsp. europaea</name>
    <dbReference type="NCBI Taxonomy" id="158383"/>
    <lineage>
        <taxon>Eukaryota</taxon>
        <taxon>Viridiplantae</taxon>
        <taxon>Streptophyta</taxon>
        <taxon>Embryophyta</taxon>
        <taxon>Tracheophyta</taxon>
        <taxon>Spermatophyta</taxon>
        <taxon>Magnoliopsida</taxon>
        <taxon>eudicotyledons</taxon>
        <taxon>Gunneridae</taxon>
        <taxon>Pentapetalae</taxon>
        <taxon>asterids</taxon>
        <taxon>lamiids</taxon>
        <taxon>Lamiales</taxon>
        <taxon>Oleaceae</taxon>
        <taxon>Oleeae</taxon>
        <taxon>Olea</taxon>
    </lineage>
</organism>
<dbReference type="Gramene" id="OE9A007271T5">
    <property type="protein sequence ID" value="OE9A007271C5"/>
    <property type="gene ID" value="OE9A007271"/>
</dbReference>
<dbReference type="PANTHER" id="PTHR12549:SF37">
    <property type="entry name" value="LYSINE-SPECIFIC DEMETHYLASE JMJ26"/>
    <property type="match status" value="1"/>
</dbReference>
<dbReference type="Gene3D" id="2.60.120.650">
    <property type="entry name" value="Cupin"/>
    <property type="match status" value="1"/>
</dbReference>
<dbReference type="Gramene" id="OE9A007271T11">
    <property type="protein sequence ID" value="OE9A007271C11"/>
    <property type="gene ID" value="OE9A007271"/>
</dbReference>
<dbReference type="InterPro" id="IPR018866">
    <property type="entry name" value="Znf-4CXXC_R1"/>
</dbReference>
<evidence type="ECO:0000256" key="8">
    <source>
        <dbReference type="SAM" id="MobiDB-lite"/>
    </source>
</evidence>
<evidence type="ECO:0000259" key="10">
    <source>
        <dbReference type="PROSITE" id="PS51184"/>
    </source>
</evidence>
<dbReference type="PANTHER" id="PTHR12549">
    <property type="entry name" value="JMJC DOMAIN-CONTAINING HISTONE DEMETHYLATION PROTEIN"/>
    <property type="match status" value="1"/>
</dbReference>
<dbReference type="Pfam" id="PF02373">
    <property type="entry name" value="JmjC"/>
    <property type="match status" value="1"/>
</dbReference>
<feature type="region of interest" description="Disordered" evidence="8">
    <location>
        <begin position="866"/>
        <end position="894"/>
    </location>
</feature>
<dbReference type="AlphaFoldDB" id="A0A8S0S637"/>
<evidence type="ECO:0000256" key="6">
    <source>
        <dbReference type="ARBA" id="ARBA00023242"/>
    </source>
</evidence>
<feature type="compositionally biased region" description="Basic and acidic residues" evidence="8">
    <location>
        <begin position="871"/>
        <end position="886"/>
    </location>
</feature>
<dbReference type="GO" id="GO:0031490">
    <property type="term" value="F:chromatin DNA binding"/>
    <property type="evidence" value="ECO:0007669"/>
    <property type="project" value="TreeGrafter"/>
</dbReference>
<dbReference type="GO" id="GO:0000118">
    <property type="term" value="C:histone deacetylase complex"/>
    <property type="evidence" value="ECO:0007669"/>
    <property type="project" value="TreeGrafter"/>
</dbReference>
<dbReference type="Proteomes" id="UP000594638">
    <property type="component" value="Unassembled WGS sequence"/>
</dbReference>
<keyword evidence="4" id="KW-0805">Transcription regulation</keyword>
<keyword evidence="7" id="KW-0862">Zinc</keyword>